<dbReference type="EMBL" id="CP032695">
    <property type="protein sequence ID" value="AYG61919.1"/>
    <property type="molecule type" value="Genomic_DNA"/>
</dbReference>
<reference evidence="1 2" key="1">
    <citation type="submission" date="2018-10" db="EMBL/GenBank/DDBJ databases">
        <title>Rhizobium etli, R. leguminosarum and a new Rhizobium genospecies from Phaseolus dumosus.</title>
        <authorList>
            <person name="Ramirez-Puebla S.T."/>
            <person name="Rogel-Hernandez M.A."/>
            <person name="Guerrero G."/>
            <person name="Ormeno-Orrillo E."/>
            <person name="Martinez-Romero J.C."/>
            <person name="Negrete-Yankelevich S."/>
            <person name="Martinez-Romero E."/>
        </authorList>
    </citation>
    <scope>NUCLEOTIDE SEQUENCE [LARGE SCALE GENOMIC DNA]</scope>
    <source>
        <strain evidence="1 2">CCGE525</strain>
        <plasmid evidence="2">prccge525c</plasmid>
    </source>
</reference>
<evidence type="ECO:0000313" key="2">
    <source>
        <dbReference type="Proteomes" id="UP000282195"/>
    </source>
</evidence>
<protein>
    <submittedName>
        <fullName evidence="1">Uncharacterized protein</fullName>
    </submittedName>
</protein>
<dbReference type="KEGG" id="rjg:CCGE525_23940"/>
<keyword evidence="1" id="KW-0614">Plasmid</keyword>
<keyword evidence="2" id="KW-1185">Reference proteome</keyword>
<gene>
    <name evidence="1" type="ORF">CCGE525_23940</name>
</gene>
<geneLocation type="plasmid" evidence="2">
    <name>prccge525c</name>
</geneLocation>
<proteinExistence type="predicted"/>
<dbReference type="Proteomes" id="UP000282195">
    <property type="component" value="Plasmid pRCCGE525c"/>
</dbReference>
<sequence>MSEARIMSEENNSAHLSALAILEVRFPDEVMRVQQLIKIDETFRSMCEDLAAAVETLTHVDRLPESVRETRRQEYADLVDALVNEIHDAIRRSNVVVLRRPADRPKS</sequence>
<name>A0A387FTC3_9HYPH</name>
<dbReference type="AlphaFoldDB" id="A0A387FTC3"/>
<accession>A0A387FTC3</accession>
<evidence type="ECO:0000313" key="1">
    <source>
        <dbReference type="EMBL" id="AYG61919.1"/>
    </source>
</evidence>
<dbReference type="OrthoDB" id="8085777at2"/>
<organism evidence="1 2">
    <name type="scientific">Rhizobium jaguaris</name>
    <dbReference type="NCBI Taxonomy" id="1312183"/>
    <lineage>
        <taxon>Bacteria</taxon>
        <taxon>Pseudomonadati</taxon>
        <taxon>Pseudomonadota</taxon>
        <taxon>Alphaproteobacteria</taxon>
        <taxon>Hyphomicrobiales</taxon>
        <taxon>Rhizobiaceae</taxon>
        <taxon>Rhizobium/Agrobacterium group</taxon>
        <taxon>Rhizobium</taxon>
    </lineage>
</organism>